<proteinExistence type="predicted"/>
<protein>
    <submittedName>
        <fullName evidence="2">Uncharacterized protein</fullName>
    </submittedName>
</protein>
<dbReference type="EMBL" id="JBCEZU010000112">
    <property type="protein sequence ID" value="KAK9528298.1"/>
    <property type="molecule type" value="Genomic_DNA"/>
</dbReference>
<feature type="region of interest" description="Disordered" evidence="1">
    <location>
        <begin position="1"/>
        <end position="31"/>
    </location>
</feature>
<dbReference type="Proteomes" id="UP001488805">
    <property type="component" value="Unassembled WGS sequence"/>
</dbReference>
<reference evidence="2 4" key="1">
    <citation type="journal article" date="2024" name="Genome Biol. Evol.">
        <title>Chromosome-level genome assembly of the viviparous eelpout Zoarces viviparus.</title>
        <authorList>
            <person name="Fuhrmann N."/>
            <person name="Brasseur M.V."/>
            <person name="Bakowski C.E."/>
            <person name="Podsiadlowski L."/>
            <person name="Prost S."/>
            <person name="Krehenwinkel H."/>
            <person name="Mayer C."/>
        </authorList>
    </citation>
    <scope>NUCLEOTIDE SEQUENCE [LARGE SCALE GENOMIC DNA]</scope>
    <source>
        <strain evidence="2">NO-MEL_2022_Ind0_liver</strain>
    </source>
</reference>
<organism evidence="2 4">
    <name type="scientific">Zoarces viviparus</name>
    <name type="common">Viviparous eelpout</name>
    <name type="synonym">Blennius viviparus</name>
    <dbReference type="NCBI Taxonomy" id="48416"/>
    <lineage>
        <taxon>Eukaryota</taxon>
        <taxon>Metazoa</taxon>
        <taxon>Chordata</taxon>
        <taxon>Craniata</taxon>
        <taxon>Vertebrata</taxon>
        <taxon>Euteleostomi</taxon>
        <taxon>Actinopterygii</taxon>
        <taxon>Neopterygii</taxon>
        <taxon>Teleostei</taxon>
        <taxon>Neoteleostei</taxon>
        <taxon>Acanthomorphata</taxon>
        <taxon>Eupercaria</taxon>
        <taxon>Perciformes</taxon>
        <taxon>Cottioidei</taxon>
        <taxon>Zoarcales</taxon>
        <taxon>Zoarcidae</taxon>
        <taxon>Zoarcinae</taxon>
        <taxon>Zoarces</taxon>
    </lineage>
</organism>
<evidence type="ECO:0000313" key="2">
    <source>
        <dbReference type="EMBL" id="KAK9528280.1"/>
    </source>
</evidence>
<sequence length="76" mass="8522">MENGGSDTDSAAESSGSARRKESSSGDCSLDLSCLPERYRTAKFSLAAHLLCWVLLRWFQKLRCQSAPLQVRTFFF</sequence>
<dbReference type="AlphaFoldDB" id="A0AAW1F1L6"/>
<dbReference type="EMBL" id="JBCEZU010000112">
    <property type="protein sequence ID" value="KAK9528280.1"/>
    <property type="molecule type" value="Genomic_DNA"/>
</dbReference>
<evidence type="ECO:0000256" key="1">
    <source>
        <dbReference type="SAM" id="MobiDB-lite"/>
    </source>
</evidence>
<evidence type="ECO:0000313" key="4">
    <source>
        <dbReference type="Proteomes" id="UP001488805"/>
    </source>
</evidence>
<gene>
    <name evidence="2" type="ORF">VZT92_014753</name>
    <name evidence="3" type="ORF">VZT92_014769</name>
</gene>
<name>A0AAW1F1L6_ZOAVI</name>
<keyword evidence="4" id="KW-1185">Reference proteome</keyword>
<accession>A0AAW1F1L6</accession>
<evidence type="ECO:0000313" key="3">
    <source>
        <dbReference type="EMBL" id="KAK9528298.1"/>
    </source>
</evidence>
<comment type="caution">
    <text evidence="2">The sequence shown here is derived from an EMBL/GenBank/DDBJ whole genome shotgun (WGS) entry which is preliminary data.</text>
</comment>